<evidence type="ECO:0000256" key="1">
    <source>
        <dbReference type="ARBA" id="ARBA00022679"/>
    </source>
</evidence>
<gene>
    <name evidence="4" type="ORF">H0486_07105</name>
</gene>
<dbReference type="GO" id="GO:0016747">
    <property type="term" value="F:acyltransferase activity, transferring groups other than amino-acyl groups"/>
    <property type="evidence" value="ECO:0007669"/>
    <property type="project" value="InterPro"/>
</dbReference>
<keyword evidence="5" id="KW-1185">Reference proteome</keyword>
<dbReference type="Gene3D" id="3.40.630.30">
    <property type="match status" value="1"/>
</dbReference>
<evidence type="ECO:0000313" key="5">
    <source>
        <dbReference type="Proteomes" id="UP000574276"/>
    </source>
</evidence>
<dbReference type="InterPro" id="IPR016181">
    <property type="entry name" value="Acyl_CoA_acyltransferase"/>
</dbReference>
<dbReference type="SUPFAM" id="SSF55729">
    <property type="entry name" value="Acyl-CoA N-acyltransferases (Nat)"/>
    <property type="match status" value="1"/>
</dbReference>
<sequence length="142" mass="16557">MIRLFRMEDYEDVLRLWTKTGGIGLRTLDDSYEGIEKFVRRNPNTNFVAIEDNRIIGVILSGHDGRRGYIYHACVAEQYRKQSIGRTLVDKVIEAMKAEKITKVSLVCFADNKLGNHFWCSQGWNQRSDLNYYDKSINEMNI</sequence>
<dbReference type="Proteomes" id="UP000574276">
    <property type="component" value="Unassembled WGS sequence"/>
</dbReference>
<dbReference type="PIRSF" id="PIRSF037663">
    <property type="entry name" value="Acetyltransf_GNAT_prd"/>
    <property type="match status" value="1"/>
</dbReference>
<organism evidence="4 5">
    <name type="scientific">Variimorphobacter saccharofermentans</name>
    <dbReference type="NCBI Taxonomy" id="2755051"/>
    <lineage>
        <taxon>Bacteria</taxon>
        <taxon>Bacillati</taxon>
        <taxon>Bacillota</taxon>
        <taxon>Clostridia</taxon>
        <taxon>Lachnospirales</taxon>
        <taxon>Lachnospiraceae</taxon>
        <taxon>Variimorphobacter</taxon>
    </lineage>
</organism>
<feature type="domain" description="N-acetyltransferase" evidence="3">
    <location>
        <begin position="1"/>
        <end position="142"/>
    </location>
</feature>
<dbReference type="InterPro" id="IPR000182">
    <property type="entry name" value="GNAT_dom"/>
</dbReference>
<dbReference type="PROSITE" id="PS51186">
    <property type="entry name" value="GNAT"/>
    <property type="match status" value="1"/>
</dbReference>
<proteinExistence type="predicted"/>
<keyword evidence="2" id="KW-0012">Acyltransferase</keyword>
<dbReference type="CDD" id="cd04301">
    <property type="entry name" value="NAT_SF"/>
    <property type="match status" value="1"/>
</dbReference>
<dbReference type="PANTHER" id="PTHR43877">
    <property type="entry name" value="AMINOALKYLPHOSPHONATE N-ACETYLTRANSFERASE-RELATED-RELATED"/>
    <property type="match status" value="1"/>
</dbReference>
<dbReference type="PANTHER" id="PTHR43877:SF2">
    <property type="entry name" value="AMINOALKYLPHOSPHONATE N-ACETYLTRANSFERASE-RELATED"/>
    <property type="match status" value="1"/>
</dbReference>
<dbReference type="InterPro" id="IPR050832">
    <property type="entry name" value="Bact_Acetyltransf"/>
</dbReference>
<keyword evidence="1 4" id="KW-0808">Transferase</keyword>
<reference evidence="4 5" key="1">
    <citation type="submission" date="2020-07" db="EMBL/GenBank/DDBJ databases">
        <title>Characterization and genome sequencing of isolate MD1, a novel member within the family Lachnospiraceae.</title>
        <authorList>
            <person name="Rettenmaier R."/>
            <person name="Di Bello L."/>
            <person name="Zinser C."/>
            <person name="Scheitz K."/>
            <person name="Liebl W."/>
            <person name="Zverlov V."/>
        </authorList>
    </citation>
    <scope>NUCLEOTIDE SEQUENCE [LARGE SCALE GENOMIC DNA]</scope>
    <source>
        <strain evidence="4 5">MD1</strain>
    </source>
</reference>
<dbReference type="InterPro" id="IPR017255">
    <property type="entry name" value="AcTrfase_GNAT_prd"/>
</dbReference>
<comment type="caution">
    <text evidence="4">The sequence shown here is derived from an EMBL/GenBank/DDBJ whole genome shotgun (WGS) entry which is preliminary data.</text>
</comment>
<dbReference type="EMBL" id="JACEGA010000001">
    <property type="protein sequence ID" value="MBB2182640.1"/>
    <property type="molecule type" value="Genomic_DNA"/>
</dbReference>
<evidence type="ECO:0000256" key="2">
    <source>
        <dbReference type="ARBA" id="ARBA00023315"/>
    </source>
</evidence>
<dbReference type="AlphaFoldDB" id="A0A839JZ08"/>
<evidence type="ECO:0000259" key="3">
    <source>
        <dbReference type="PROSITE" id="PS51186"/>
    </source>
</evidence>
<name>A0A839JZ08_9FIRM</name>
<accession>A0A839JZ08</accession>
<protein>
    <submittedName>
        <fullName evidence="4">GNAT family N-acetyltransferase</fullName>
    </submittedName>
</protein>
<dbReference type="RefSeq" id="WP_228352347.1">
    <property type="nucleotide sequence ID" value="NZ_JACEGA010000001.1"/>
</dbReference>
<evidence type="ECO:0000313" key="4">
    <source>
        <dbReference type="EMBL" id="MBB2182640.1"/>
    </source>
</evidence>
<dbReference type="Pfam" id="PF00583">
    <property type="entry name" value="Acetyltransf_1"/>
    <property type="match status" value="1"/>
</dbReference>